<dbReference type="Gene3D" id="3.30.710.10">
    <property type="entry name" value="Potassium Channel Kv1.1, Chain A"/>
    <property type="match status" value="1"/>
</dbReference>
<dbReference type="InterPro" id="IPR011333">
    <property type="entry name" value="SKP1/BTB/POZ_sf"/>
</dbReference>
<protein>
    <submittedName>
        <fullName evidence="3">BTB/POZ protein</fullName>
    </submittedName>
</protein>
<dbReference type="Proteomes" id="UP000615446">
    <property type="component" value="Unassembled WGS sequence"/>
</dbReference>
<dbReference type="PANTHER" id="PTHR46306:SF1">
    <property type="entry name" value="BTB_POZ DOMAIN-CONTAINING PROTEIN 9"/>
    <property type="match status" value="1"/>
</dbReference>
<proteinExistence type="predicted"/>
<dbReference type="OrthoDB" id="1893551at2759"/>
<feature type="domain" description="BTB" evidence="1">
    <location>
        <begin position="1"/>
        <end position="67"/>
    </location>
</feature>
<dbReference type="AlphaFoldDB" id="A0A8H3LHW6"/>
<evidence type="ECO:0000313" key="3">
    <source>
        <dbReference type="EMBL" id="GES86161.1"/>
    </source>
</evidence>
<dbReference type="PANTHER" id="PTHR46306">
    <property type="entry name" value="BTB/POZ DOMAIN-CONTAINING PROTEIN 9"/>
    <property type="match status" value="1"/>
</dbReference>
<dbReference type="Pfam" id="PF07707">
    <property type="entry name" value="BACK"/>
    <property type="match status" value="1"/>
</dbReference>
<name>A0A8H3LHW6_9GLOM</name>
<dbReference type="SUPFAM" id="SSF54695">
    <property type="entry name" value="POZ domain"/>
    <property type="match status" value="1"/>
</dbReference>
<comment type="caution">
    <text evidence="3">The sequence shown here is derived from an EMBL/GenBank/DDBJ whole genome shotgun (WGS) entry which is preliminary data.</text>
</comment>
<gene>
    <name evidence="3" type="ORF">RCL2_001322800</name>
</gene>
<evidence type="ECO:0000259" key="2">
    <source>
        <dbReference type="PROSITE" id="PS51886"/>
    </source>
</evidence>
<evidence type="ECO:0000313" key="4">
    <source>
        <dbReference type="Proteomes" id="UP000615446"/>
    </source>
</evidence>
<dbReference type="InterPro" id="IPR006571">
    <property type="entry name" value="TLDc_dom"/>
</dbReference>
<reference evidence="3" key="1">
    <citation type="submission" date="2019-10" db="EMBL/GenBank/DDBJ databases">
        <title>Conservation and host-specific expression of non-tandemly repeated heterogenous ribosome RNA gene in arbuscular mycorrhizal fungi.</title>
        <authorList>
            <person name="Maeda T."/>
            <person name="Kobayashi Y."/>
            <person name="Nakagawa T."/>
            <person name="Ezawa T."/>
            <person name="Yamaguchi K."/>
            <person name="Bino T."/>
            <person name="Nishimoto Y."/>
            <person name="Shigenobu S."/>
            <person name="Kawaguchi M."/>
        </authorList>
    </citation>
    <scope>NUCLEOTIDE SEQUENCE</scope>
    <source>
        <strain evidence="3">HR1</strain>
    </source>
</reference>
<dbReference type="EMBL" id="BLAL01000160">
    <property type="protein sequence ID" value="GES86161.1"/>
    <property type="molecule type" value="Genomic_DNA"/>
</dbReference>
<dbReference type="GO" id="GO:0005737">
    <property type="term" value="C:cytoplasm"/>
    <property type="evidence" value="ECO:0007669"/>
    <property type="project" value="TreeGrafter"/>
</dbReference>
<dbReference type="InterPro" id="IPR000210">
    <property type="entry name" value="BTB/POZ_dom"/>
</dbReference>
<evidence type="ECO:0000259" key="1">
    <source>
        <dbReference type="PROSITE" id="PS50097"/>
    </source>
</evidence>
<dbReference type="InterPro" id="IPR011705">
    <property type="entry name" value="BACK"/>
</dbReference>
<sequence length="355" mass="41054">MEFLSKLSQNLLEILNDEEYYDITIEVGNDPYKNDRTLTHIKLPNISPETFQIILRYIYGGKVSLNEFDNSDIIKVLVSANELGLQELVTYSQSFLVKNKTNWMERNFNLIYRVSFENDSFLELQKYCTDLMISKPNKIFNSINFSSIPEKLLISVIQNDNLQISEVQVWHHVLKWGIAQNPELPKPSDKSKPRIPRKIDSKNINSKIITFQHAELISKWIDRLEITDMLTSSYEFKLLFRGSRDGFNSRNFHKNCDNKPRTVTIIKVGGSSEILGGYNPLEWKSNDSFMTTKDSFIFSFDNSIGDYILSRVANENRAVFNSSDYGPSFGTDLIVWGIGTSYTKTNFYEKPISYL</sequence>
<dbReference type="Pfam" id="PF07534">
    <property type="entry name" value="TLD"/>
    <property type="match status" value="1"/>
</dbReference>
<accession>A0A8H3LHW6</accession>
<dbReference type="PROSITE" id="PS51886">
    <property type="entry name" value="TLDC"/>
    <property type="match status" value="1"/>
</dbReference>
<dbReference type="PROSITE" id="PS50097">
    <property type="entry name" value="BTB"/>
    <property type="match status" value="1"/>
</dbReference>
<feature type="domain" description="TLDc" evidence="2">
    <location>
        <begin position="207"/>
        <end position="355"/>
    </location>
</feature>
<dbReference type="Pfam" id="PF00651">
    <property type="entry name" value="BTB"/>
    <property type="match status" value="1"/>
</dbReference>
<dbReference type="InterPro" id="IPR052407">
    <property type="entry name" value="BTB_POZ_domain_cont_9"/>
</dbReference>
<organism evidence="3 4">
    <name type="scientific">Rhizophagus clarus</name>
    <dbReference type="NCBI Taxonomy" id="94130"/>
    <lineage>
        <taxon>Eukaryota</taxon>
        <taxon>Fungi</taxon>
        <taxon>Fungi incertae sedis</taxon>
        <taxon>Mucoromycota</taxon>
        <taxon>Glomeromycotina</taxon>
        <taxon>Glomeromycetes</taxon>
        <taxon>Glomerales</taxon>
        <taxon>Glomeraceae</taxon>
        <taxon>Rhizophagus</taxon>
    </lineage>
</organism>